<organism evidence="2 3">
    <name type="scientific">Dibothriocephalus latus</name>
    <name type="common">Fish tapeworm</name>
    <name type="synonym">Diphyllobothrium latum</name>
    <dbReference type="NCBI Taxonomy" id="60516"/>
    <lineage>
        <taxon>Eukaryota</taxon>
        <taxon>Metazoa</taxon>
        <taxon>Spiralia</taxon>
        <taxon>Lophotrochozoa</taxon>
        <taxon>Platyhelminthes</taxon>
        <taxon>Cestoda</taxon>
        <taxon>Eucestoda</taxon>
        <taxon>Diphyllobothriidea</taxon>
        <taxon>Diphyllobothriidae</taxon>
        <taxon>Dibothriocephalus</taxon>
    </lineage>
</organism>
<sequence length="342" mass="38601">MEEKEKLILDLTSMDVKSFKRSQRKEACIISKPTSEDAARLKRDELASLQAKVGNLCSKTLDQENEIKVLGLQLHNANKEKAHVAKELEAVRKQEETKSKLLQEKQSFFLAAENEARNLKTRINQLTEDLQAAQKQIENLNKRIERLAIEKEKESSALKTCEESVQNFAEWMYTLVYAKRKVAFTDYAKYSCEDIEDLKSKLSIIVGQSRENAMQMDELKDLLTVRDKQVVELRKTTNRLTEEIHQLKEVDQETENAVVPSIVVTAPGDLELVNCAARRCAGRKHFDLPVPYLLFLTSLSLTAGGLACSFSLFEAGVAVGKSVWLLTPIGGLVSRCSSRTHQ</sequence>
<name>A0A3P7LG37_DIBLA</name>
<gene>
    <name evidence="2" type="ORF">DILT_LOCUS8171</name>
</gene>
<proteinExistence type="predicted"/>
<dbReference type="Proteomes" id="UP000281553">
    <property type="component" value="Unassembled WGS sequence"/>
</dbReference>
<dbReference type="OrthoDB" id="5832575at2759"/>
<evidence type="ECO:0000256" key="1">
    <source>
        <dbReference type="SAM" id="Coils"/>
    </source>
</evidence>
<dbReference type="EMBL" id="UYRU01053655">
    <property type="protein sequence ID" value="VDN12340.1"/>
    <property type="molecule type" value="Genomic_DNA"/>
</dbReference>
<evidence type="ECO:0000313" key="3">
    <source>
        <dbReference type="Proteomes" id="UP000281553"/>
    </source>
</evidence>
<keyword evidence="1" id="KW-0175">Coiled coil</keyword>
<accession>A0A3P7LG37</accession>
<protein>
    <submittedName>
        <fullName evidence="2">Uncharacterized protein</fullName>
    </submittedName>
</protein>
<evidence type="ECO:0000313" key="2">
    <source>
        <dbReference type="EMBL" id="VDN12340.1"/>
    </source>
</evidence>
<dbReference type="AlphaFoldDB" id="A0A3P7LG37"/>
<keyword evidence="3" id="KW-1185">Reference proteome</keyword>
<feature type="coiled-coil region" evidence="1">
    <location>
        <begin position="74"/>
        <end position="157"/>
    </location>
</feature>
<reference evidence="2 3" key="1">
    <citation type="submission" date="2018-11" db="EMBL/GenBank/DDBJ databases">
        <authorList>
            <consortium name="Pathogen Informatics"/>
        </authorList>
    </citation>
    <scope>NUCLEOTIDE SEQUENCE [LARGE SCALE GENOMIC DNA]</scope>
</reference>